<feature type="region of interest" description="Disordered" evidence="1">
    <location>
        <begin position="54"/>
        <end position="74"/>
    </location>
</feature>
<gene>
    <name evidence="2" type="ORF">K8V15_10215</name>
</gene>
<reference evidence="2" key="1">
    <citation type="journal article" date="2021" name="PeerJ">
        <title>Extensive microbial diversity within the chicken gut microbiome revealed by metagenomics and culture.</title>
        <authorList>
            <person name="Gilroy R."/>
            <person name="Ravi A."/>
            <person name="Getino M."/>
            <person name="Pursley I."/>
            <person name="Horton D.L."/>
            <person name="Alikhan N.F."/>
            <person name="Baker D."/>
            <person name="Gharbi K."/>
            <person name="Hall N."/>
            <person name="Watson M."/>
            <person name="Adriaenssens E.M."/>
            <person name="Foster-Nyarko E."/>
            <person name="Jarju S."/>
            <person name="Secka A."/>
            <person name="Antonio M."/>
            <person name="Oren A."/>
            <person name="Chaudhuri R.R."/>
            <person name="La Ragione R."/>
            <person name="Hildebrand F."/>
            <person name="Pallen M.J."/>
        </authorList>
    </citation>
    <scope>NUCLEOTIDE SEQUENCE</scope>
    <source>
        <strain evidence="2">ChiGjej3B3-7470</strain>
    </source>
</reference>
<dbReference type="AlphaFoldDB" id="A0A921JRF6"/>
<name>A0A921JRF6_9ACTN</name>
<sequence length="335" mass="36303">MSQDNNDFNNEYGEHVDNDFTTRDLRDNPDSVSTQPSGDAVEAEYAEFVQEHPADLTQPGADPMDAPYADGVDGAAHEDLTRTGHSRHEKLTPDQLGEGIVKFATDTAYAAVGFAGLVGDKAKAFYDDQKRQYAETHPETPEREAGAKDFLNQLKEQLDKFFDDLTRGYRDMAERGRETASKQGSPFARREDAGTVPAPVVDDLSDDAAYVADPVDVDVDGVDTYVATDATRAATFGDVGDADYVADDFAAAPARAEHESFAGADLQTEEEQLDDVSDFGRPAEDFVAPGEVPDGVNNSDYTEDGEEAELDEYGNPVKREGDDPLDGGLAQPDRV</sequence>
<feature type="region of interest" description="Disordered" evidence="1">
    <location>
        <begin position="174"/>
        <end position="201"/>
    </location>
</feature>
<evidence type="ECO:0000313" key="2">
    <source>
        <dbReference type="EMBL" id="HJE52325.1"/>
    </source>
</evidence>
<evidence type="ECO:0000256" key="1">
    <source>
        <dbReference type="SAM" id="MobiDB-lite"/>
    </source>
</evidence>
<feature type="compositionally biased region" description="Acidic residues" evidence="1">
    <location>
        <begin position="267"/>
        <end position="277"/>
    </location>
</feature>
<dbReference type="Proteomes" id="UP000712713">
    <property type="component" value="Unassembled WGS sequence"/>
</dbReference>
<organism evidence="2 3">
    <name type="scientific">Tessaracoccus flavescens</name>
    <dbReference type="NCBI Taxonomy" id="399497"/>
    <lineage>
        <taxon>Bacteria</taxon>
        <taxon>Bacillati</taxon>
        <taxon>Actinomycetota</taxon>
        <taxon>Actinomycetes</taxon>
        <taxon>Propionibacteriales</taxon>
        <taxon>Propionibacteriaceae</taxon>
        <taxon>Tessaracoccus</taxon>
    </lineage>
</organism>
<dbReference type="EMBL" id="DYZF01000258">
    <property type="protein sequence ID" value="HJE52325.1"/>
    <property type="molecule type" value="Genomic_DNA"/>
</dbReference>
<proteinExistence type="predicted"/>
<feature type="compositionally biased region" description="Basic and acidic residues" evidence="1">
    <location>
        <begin position="12"/>
        <end position="29"/>
    </location>
</feature>
<feature type="compositionally biased region" description="Acidic residues" evidence="1">
    <location>
        <begin position="301"/>
        <end position="312"/>
    </location>
</feature>
<evidence type="ECO:0000313" key="3">
    <source>
        <dbReference type="Proteomes" id="UP000712713"/>
    </source>
</evidence>
<feature type="region of interest" description="Disordered" evidence="1">
    <location>
        <begin position="1"/>
        <end position="42"/>
    </location>
</feature>
<feature type="region of interest" description="Disordered" evidence="1">
    <location>
        <begin position="254"/>
        <end position="335"/>
    </location>
</feature>
<comment type="caution">
    <text evidence="2">The sequence shown here is derived from an EMBL/GenBank/DDBJ whole genome shotgun (WGS) entry which is preliminary data.</text>
</comment>
<reference evidence="2" key="2">
    <citation type="submission" date="2021-09" db="EMBL/GenBank/DDBJ databases">
        <authorList>
            <person name="Gilroy R."/>
        </authorList>
    </citation>
    <scope>NUCLEOTIDE SEQUENCE</scope>
    <source>
        <strain evidence="2">ChiGjej3B3-7470</strain>
    </source>
</reference>
<protein>
    <submittedName>
        <fullName evidence="2">Uncharacterized protein</fullName>
    </submittedName>
</protein>
<accession>A0A921JRF6</accession>